<gene>
    <name evidence="3" type="ORF">HO173_009045</name>
</gene>
<dbReference type="GeneID" id="59290699"/>
<dbReference type="SUPFAM" id="SSF52833">
    <property type="entry name" value="Thioredoxin-like"/>
    <property type="match status" value="1"/>
</dbReference>
<dbReference type="Gene3D" id="3.40.30.10">
    <property type="entry name" value="Glutaredoxin"/>
    <property type="match status" value="1"/>
</dbReference>
<feature type="compositionally biased region" description="Low complexity" evidence="1">
    <location>
        <begin position="361"/>
        <end position="376"/>
    </location>
</feature>
<name>A0A8H6FQF2_9LECA</name>
<dbReference type="CDD" id="cd02970">
    <property type="entry name" value="PRX_like2"/>
    <property type="match status" value="1"/>
</dbReference>
<dbReference type="PANTHER" id="PTHR28630">
    <property type="match status" value="1"/>
</dbReference>
<dbReference type="InterPro" id="IPR036249">
    <property type="entry name" value="Thioredoxin-like_sf"/>
</dbReference>
<keyword evidence="2" id="KW-1133">Transmembrane helix</keyword>
<evidence type="ECO:0000313" key="4">
    <source>
        <dbReference type="Proteomes" id="UP000578531"/>
    </source>
</evidence>
<feature type="region of interest" description="Disordered" evidence="1">
    <location>
        <begin position="296"/>
        <end position="322"/>
    </location>
</feature>
<proteinExistence type="predicted"/>
<dbReference type="InterPro" id="IPR032801">
    <property type="entry name" value="PXL2A/B/C"/>
</dbReference>
<keyword evidence="4" id="KW-1185">Reference proteome</keyword>
<evidence type="ECO:0000256" key="1">
    <source>
        <dbReference type="SAM" id="MobiDB-lite"/>
    </source>
</evidence>
<protein>
    <submittedName>
        <fullName evidence="3">Uncharacterized protein</fullName>
    </submittedName>
</protein>
<reference evidence="3 4" key="1">
    <citation type="journal article" date="2020" name="Genomics">
        <title>Complete, high-quality genomes from long-read metagenomic sequencing of two wolf lichen thalli reveals enigmatic genome architecture.</title>
        <authorList>
            <person name="McKenzie S.K."/>
            <person name="Walston R.F."/>
            <person name="Allen J.L."/>
        </authorList>
    </citation>
    <scope>NUCLEOTIDE SEQUENCE [LARGE SCALE GENOMIC DNA]</scope>
    <source>
        <strain evidence="3">WasteWater2</strain>
    </source>
</reference>
<dbReference type="PANTHER" id="PTHR28630:SF3">
    <property type="entry name" value="PEROXIREDOXIN-LIKE 2C"/>
    <property type="match status" value="1"/>
</dbReference>
<feature type="transmembrane region" description="Helical" evidence="2">
    <location>
        <begin position="20"/>
        <end position="48"/>
    </location>
</feature>
<dbReference type="EMBL" id="JACCJC010000045">
    <property type="protein sequence ID" value="KAF6232830.1"/>
    <property type="molecule type" value="Genomic_DNA"/>
</dbReference>
<evidence type="ECO:0000256" key="2">
    <source>
        <dbReference type="SAM" id="Phobius"/>
    </source>
</evidence>
<comment type="caution">
    <text evidence="3">The sequence shown here is derived from an EMBL/GenBank/DDBJ whole genome shotgun (WGS) entry which is preliminary data.</text>
</comment>
<evidence type="ECO:0000313" key="3">
    <source>
        <dbReference type="EMBL" id="KAF6232830.1"/>
    </source>
</evidence>
<dbReference type="FunFam" id="3.40.30.10:FF:000404">
    <property type="entry name" value="WGS project CABT00000000 data, contig 2.14"/>
    <property type="match status" value="1"/>
</dbReference>
<organism evidence="3 4">
    <name type="scientific">Letharia columbiana</name>
    <dbReference type="NCBI Taxonomy" id="112416"/>
    <lineage>
        <taxon>Eukaryota</taxon>
        <taxon>Fungi</taxon>
        <taxon>Dikarya</taxon>
        <taxon>Ascomycota</taxon>
        <taxon>Pezizomycotina</taxon>
        <taxon>Lecanoromycetes</taxon>
        <taxon>OSLEUM clade</taxon>
        <taxon>Lecanoromycetidae</taxon>
        <taxon>Lecanorales</taxon>
        <taxon>Lecanorineae</taxon>
        <taxon>Parmeliaceae</taxon>
        <taxon>Letharia</taxon>
    </lineage>
</organism>
<accession>A0A8H6FQF2</accession>
<dbReference type="RefSeq" id="XP_037162256.1">
    <property type="nucleotide sequence ID" value="XM_037310940.1"/>
</dbReference>
<sequence length="396" mass="43249">MESFVSASAPPWPSTFHSFVSFFSLLLSNPTIIAILLTLTLVPLVLWIDTIGKNPGSSLNTMPGKDPSADFKGNIKVNNNPPTKEDLEKIADLPVLDKDGKKCTFKSLYADNENGPRRVLIIFIRHFFCGNCQEYLRTFASSITPESLSSLSPPTQIVVIGCGQPHLIPMYIQETGCPFPIYADPTRKLYHLLRMTSTLTLGKTPEYMQRSILSMAVRSFIQELKSGRNMLSGGDFRQVGGEFFFQNGKVTWCRRMRSTRDHAEIPIVRQQLGLDDTPAPRRKRWSAAGIGDGITRRLSNRRPMSWAGGPRSKSGNRLERPASGMDFLREEDGEKLINGNGVASGHDVGANGAATNRVATNGAATNGTANGATVNGSGNGGTTNGRAILERINFDT</sequence>
<feature type="region of interest" description="Disordered" evidence="1">
    <location>
        <begin position="361"/>
        <end position="384"/>
    </location>
</feature>
<dbReference type="Proteomes" id="UP000578531">
    <property type="component" value="Unassembled WGS sequence"/>
</dbReference>
<keyword evidence="2" id="KW-0812">Transmembrane</keyword>
<dbReference type="Pfam" id="PF13911">
    <property type="entry name" value="AhpC-TSA_2"/>
    <property type="match status" value="1"/>
</dbReference>
<keyword evidence="2" id="KW-0472">Membrane</keyword>
<dbReference type="AlphaFoldDB" id="A0A8H6FQF2"/>
<dbReference type="OrthoDB" id="40334at2759"/>